<keyword evidence="1" id="KW-0732">Signal</keyword>
<evidence type="ECO:0000313" key="2">
    <source>
        <dbReference type="EMBL" id="RAK95571.1"/>
    </source>
</evidence>
<dbReference type="RefSeq" id="XP_025569899.1">
    <property type="nucleotide sequence ID" value="XM_025720546.1"/>
</dbReference>
<organism evidence="2 3">
    <name type="scientific">Aspergillus ibericus CBS 121593</name>
    <dbReference type="NCBI Taxonomy" id="1448316"/>
    <lineage>
        <taxon>Eukaryota</taxon>
        <taxon>Fungi</taxon>
        <taxon>Dikarya</taxon>
        <taxon>Ascomycota</taxon>
        <taxon>Pezizomycotina</taxon>
        <taxon>Eurotiomycetes</taxon>
        <taxon>Eurotiomycetidae</taxon>
        <taxon>Eurotiales</taxon>
        <taxon>Aspergillaceae</taxon>
        <taxon>Aspergillus</taxon>
        <taxon>Aspergillus subgen. Circumdati</taxon>
    </lineage>
</organism>
<sequence>MHGGIRRQAIGRPGLLLLLLLLKQRAYQTFELLNAIANTDFVLAGWVRSVGTREPDAPVGTSLAWQLAIASDLATTAKGA</sequence>
<name>A0A395GJB4_9EURO</name>
<dbReference type="VEuPathDB" id="FungiDB:BO80DRAFT_429746"/>
<dbReference type="Proteomes" id="UP000249402">
    <property type="component" value="Unassembled WGS sequence"/>
</dbReference>
<reference evidence="2 3" key="1">
    <citation type="submission" date="2018-02" db="EMBL/GenBank/DDBJ databases">
        <title>The genomes of Aspergillus section Nigri reveals drivers in fungal speciation.</title>
        <authorList>
            <consortium name="DOE Joint Genome Institute"/>
            <person name="Vesth T.C."/>
            <person name="Nybo J."/>
            <person name="Theobald S."/>
            <person name="Brandl J."/>
            <person name="Frisvad J.C."/>
            <person name="Nielsen K.F."/>
            <person name="Lyhne E.K."/>
            <person name="Kogle M.E."/>
            <person name="Kuo A."/>
            <person name="Riley R."/>
            <person name="Clum A."/>
            <person name="Nolan M."/>
            <person name="Lipzen A."/>
            <person name="Salamov A."/>
            <person name="Henrissat B."/>
            <person name="Wiebenga A."/>
            <person name="De vries R.P."/>
            <person name="Grigoriev I.V."/>
            <person name="Mortensen U.H."/>
            <person name="Andersen M.R."/>
            <person name="Baker S.E."/>
        </authorList>
    </citation>
    <scope>NUCLEOTIDE SEQUENCE [LARGE SCALE GENOMIC DNA]</scope>
    <source>
        <strain evidence="2 3">CBS 121593</strain>
    </source>
</reference>
<dbReference type="GeneID" id="37225411"/>
<keyword evidence="3" id="KW-1185">Reference proteome</keyword>
<evidence type="ECO:0000313" key="3">
    <source>
        <dbReference type="Proteomes" id="UP000249402"/>
    </source>
</evidence>
<protein>
    <submittedName>
        <fullName evidence="2">Uncharacterized protein</fullName>
    </submittedName>
</protein>
<dbReference type="AlphaFoldDB" id="A0A395GJB4"/>
<feature type="chain" id="PRO_5017307740" evidence="1">
    <location>
        <begin position="29"/>
        <end position="80"/>
    </location>
</feature>
<proteinExistence type="predicted"/>
<accession>A0A395GJB4</accession>
<dbReference type="EMBL" id="KZ824489">
    <property type="protein sequence ID" value="RAK95571.1"/>
    <property type="molecule type" value="Genomic_DNA"/>
</dbReference>
<evidence type="ECO:0000256" key="1">
    <source>
        <dbReference type="SAM" id="SignalP"/>
    </source>
</evidence>
<gene>
    <name evidence="2" type="ORF">BO80DRAFT_429746</name>
</gene>
<feature type="signal peptide" evidence="1">
    <location>
        <begin position="1"/>
        <end position="28"/>
    </location>
</feature>